<dbReference type="PIRSF" id="PIRSF009151">
    <property type="entry name" value="DUF779"/>
    <property type="match status" value="1"/>
</dbReference>
<dbReference type="InterPro" id="IPR008497">
    <property type="entry name" value="DUF779"/>
</dbReference>
<dbReference type="EMBL" id="UGYW01000001">
    <property type="protein sequence ID" value="SUI97144.1"/>
    <property type="molecule type" value="Genomic_DNA"/>
</dbReference>
<protein>
    <submittedName>
        <fullName evidence="1">Uncharacterized protein conserved in bacteria</fullName>
    </submittedName>
</protein>
<dbReference type="Proteomes" id="UP000254893">
    <property type="component" value="Unassembled WGS sequence"/>
</dbReference>
<organism evidence="1 2">
    <name type="scientific">Sphingobacterium spiritivorum</name>
    <name type="common">Flavobacterium spiritivorum</name>
    <dbReference type="NCBI Taxonomy" id="258"/>
    <lineage>
        <taxon>Bacteria</taxon>
        <taxon>Pseudomonadati</taxon>
        <taxon>Bacteroidota</taxon>
        <taxon>Sphingobacteriia</taxon>
        <taxon>Sphingobacteriales</taxon>
        <taxon>Sphingobacteriaceae</taxon>
        <taxon>Sphingobacterium</taxon>
    </lineage>
</organism>
<dbReference type="Pfam" id="PF05610">
    <property type="entry name" value="DUF779"/>
    <property type="match status" value="1"/>
</dbReference>
<evidence type="ECO:0000313" key="1">
    <source>
        <dbReference type="EMBL" id="SUI97144.1"/>
    </source>
</evidence>
<dbReference type="AlphaFoldDB" id="A0A380BB39"/>
<accession>A0A380BB39</accession>
<gene>
    <name evidence="1" type="ORF">NCTC11388_00255</name>
</gene>
<evidence type="ECO:0000313" key="2">
    <source>
        <dbReference type="Proteomes" id="UP000254893"/>
    </source>
</evidence>
<sequence length="144" mass="16434">MERDVTIFHPSFFPLQNSSAMTNRIDVTDTAKALIKQLAAQHGDLMFYQAGGCCEGTQPQCFEKGGFFPRMNDAMIGLVEGYEFWIDRDLFEYWQYSHFTLDVLDGFGPGGFSLETPLGKTFKVHYRLFTAEELDKLAPVIRNE</sequence>
<proteinExistence type="predicted"/>
<name>A0A380BB39_SPHSI</name>
<reference evidence="1 2" key="1">
    <citation type="submission" date="2018-06" db="EMBL/GenBank/DDBJ databases">
        <authorList>
            <consortium name="Pathogen Informatics"/>
            <person name="Doyle S."/>
        </authorList>
    </citation>
    <scope>NUCLEOTIDE SEQUENCE [LARGE SCALE GENOMIC DNA]</scope>
    <source>
        <strain evidence="1 2">NCTC11388</strain>
    </source>
</reference>